<evidence type="ECO:0000313" key="1">
    <source>
        <dbReference type="EMBL" id="QDT11613.1"/>
    </source>
</evidence>
<dbReference type="Proteomes" id="UP000319817">
    <property type="component" value="Chromosome"/>
</dbReference>
<sequence length="74" mass="8190">MGISVEGNRGLLGGALPGKPYIDVGKIVNFAYESMWESNCFLCGKIPYNQCCYSVRKIAVDQWYKAYLGEVDGC</sequence>
<dbReference type="AlphaFoldDB" id="A0A517NWV4"/>
<organism evidence="1 2">
    <name type="scientific">Stieleria marina</name>
    <dbReference type="NCBI Taxonomy" id="1930275"/>
    <lineage>
        <taxon>Bacteria</taxon>
        <taxon>Pseudomonadati</taxon>
        <taxon>Planctomycetota</taxon>
        <taxon>Planctomycetia</taxon>
        <taxon>Pirellulales</taxon>
        <taxon>Pirellulaceae</taxon>
        <taxon>Stieleria</taxon>
    </lineage>
</organism>
<keyword evidence="2" id="KW-1185">Reference proteome</keyword>
<reference evidence="1 2" key="1">
    <citation type="submission" date="2019-02" db="EMBL/GenBank/DDBJ databases">
        <title>Deep-cultivation of Planctomycetes and their phenomic and genomic characterization uncovers novel biology.</title>
        <authorList>
            <person name="Wiegand S."/>
            <person name="Jogler M."/>
            <person name="Boedeker C."/>
            <person name="Pinto D."/>
            <person name="Vollmers J."/>
            <person name="Rivas-Marin E."/>
            <person name="Kohn T."/>
            <person name="Peeters S.H."/>
            <person name="Heuer A."/>
            <person name="Rast P."/>
            <person name="Oberbeckmann S."/>
            <person name="Bunk B."/>
            <person name="Jeske O."/>
            <person name="Meyerdierks A."/>
            <person name="Storesund J.E."/>
            <person name="Kallscheuer N."/>
            <person name="Luecker S."/>
            <person name="Lage O.M."/>
            <person name="Pohl T."/>
            <person name="Merkel B.J."/>
            <person name="Hornburger P."/>
            <person name="Mueller R.-W."/>
            <person name="Bruemmer F."/>
            <person name="Labrenz M."/>
            <person name="Spormann A.M."/>
            <person name="Op den Camp H."/>
            <person name="Overmann J."/>
            <person name="Amann R."/>
            <person name="Jetten M.S.M."/>
            <person name="Mascher T."/>
            <person name="Medema M.H."/>
            <person name="Devos D.P."/>
            <person name="Kaster A.-K."/>
            <person name="Ovreas L."/>
            <person name="Rohde M."/>
            <person name="Galperin M.Y."/>
            <person name="Jogler C."/>
        </authorList>
    </citation>
    <scope>NUCLEOTIDE SEQUENCE [LARGE SCALE GENOMIC DNA]</scope>
    <source>
        <strain evidence="1 2">K23_9</strain>
    </source>
</reference>
<dbReference type="EMBL" id="CP036526">
    <property type="protein sequence ID" value="QDT11613.1"/>
    <property type="molecule type" value="Genomic_DNA"/>
</dbReference>
<name>A0A517NWV4_9BACT</name>
<accession>A0A517NWV4</accession>
<proteinExistence type="predicted"/>
<protein>
    <submittedName>
        <fullName evidence="1">Uncharacterized protein</fullName>
    </submittedName>
</protein>
<evidence type="ECO:0000313" key="2">
    <source>
        <dbReference type="Proteomes" id="UP000319817"/>
    </source>
</evidence>
<gene>
    <name evidence="1" type="ORF">K239x_36130</name>
</gene>